<reference evidence="1 2" key="1">
    <citation type="submission" date="2023-02" db="EMBL/GenBank/DDBJ databases">
        <title>LHISI_Scaffold_Assembly.</title>
        <authorList>
            <person name="Stuart O.P."/>
            <person name="Cleave R."/>
            <person name="Magrath M.J.L."/>
            <person name="Mikheyev A.S."/>
        </authorList>
    </citation>
    <scope>NUCLEOTIDE SEQUENCE [LARGE SCALE GENOMIC DNA]</scope>
    <source>
        <strain evidence="1">Daus_M_001</strain>
        <tissue evidence="1">Leg muscle</tissue>
    </source>
</reference>
<accession>A0ABQ9GYK0</accession>
<organism evidence="1 2">
    <name type="scientific">Dryococelus australis</name>
    <dbReference type="NCBI Taxonomy" id="614101"/>
    <lineage>
        <taxon>Eukaryota</taxon>
        <taxon>Metazoa</taxon>
        <taxon>Ecdysozoa</taxon>
        <taxon>Arthropoda</taxon>
        <taxon>Hexapoda</taxon>
        <taxon>Insecta</taxon>
        <taxon>Pterygota</taxon>
        <taxon>Neoptera</taxon>
        <taxon>Polyneoptera</taxon>
        <taxon>Phasmatodea</taxon>
        <taxon>Verophasmatodea</taxon>
        <taxon>Anareolatae</taxon>
        <taxon>Phasmatidae</taxon>
        <taxon>Eurycanthinae</taxon>
        <taxon>Dryococelus</taxon>
    </lineage>
</organism>
<sequence length="224" mass="25564">MGKYCAVPFFHNSEELRLHYNAKETVLTENLLLLPPPHHLLLIGAAVKIVFSSLPPETLTVNVKLVECYLSRVEFGTETTNLSTSPIMENDFPVWPLTDFRMWELCWTMPLVGGFSWEPPFSPALAFWRCSISTLYHPHRLSRSHYRSPNSLHFTPTQTQLKQHLLPISRLRNCTVRQINDTPVPEKLVLRDAAGGQHSAYKVATATRASWRGNRCVTSLPSRR</sequence>
<evidence type="ECO:0000313" key="2">
    <source>
        <dbReference type="Proteomes" id="UP001159363"/>
    </source>
</evidence>
<dbReference type="EMBL" id="JARBHB010000008">
    <property type="protein sequence ID" value="KAJ8877114.1"/>
    <property type="molecule type" value="Genomic_DNA"/>
</dbReference>
<comment type="caution">
    <text evidence="1">The sequence shown here is derived from an EMBL/GenBank/DDBJ whole genome shotgun (WGS) entry which is preliminary data.</text>
</comment>
<name>A0ABQ9GYK0_9NEOP</name>
<evidence type="ECO:0000313" key="1">
    <source>
        <dbReference type="EMBL" id="KAJ8877114.1"/>
    </source>
</evidence>
<proteinExistence type="predicted"/>
<gene>
    <name evidence="1" type="ORF">PR048_021566</name>
</gene>
<protein>
    <submittedName>
        <fullName evidence="1">Uncharacterized protein</fullName>
    </submittedName>
</protein>
<dbReference type="Proteomes" id="UP001159363">
    <property type="component" value="Chromosome 7"/>
</dbReference>
<keyword evidence="2" id="KW-1185">Reference proteome</keyword>